<dbReference type="AlphaFoldDB" id="A0AAU1TYY3"/>
<evidence type="ECO:0000313" key="2">
    <source>
        <dbReference type="EMBL" id="WTS18447.1"/>
    </source>
</evidence>
<dbReference type="SUPFAM" id="SSF52540">
    <property type="entry name" value="P-loop containing nucleoside triphosphate hydrolases"/>
    <property type="match status" value="1"/>
</dbReference>
<name>A0AAU1TYY3_9ACTN</name>
<proteinExistence type="predicted"/>
<dbReference type="InterPro" id="IPR027417">
    <property type="entry name" value="P-loop_NTPase"/>
</dbReference>
<organism evidence="1">
    <name type="scientific">Streptomyces sp. NBC_00119</name>
    <dbReference type="NCBI Taxonomy" id="2975659"/>
    <lineage>
        <taxon>Bacteria</taxon>
        <taxon>Bacillati</taxon>
        <taxon>Actinomycetota</taxon>
        <taxon>Actinomycetes</taxon>
        <taxon>Kitasatosporales</taxon>
        <taxon>Streptomycetaceae</taxon>
        <taxon>Streptomyces</taxon>
    </lineage>
</organism>
<accession>A0AAU1TYY3</accession>
<protein>
    <submittedName>
        <fullName evidence="1">Uncharacterized protein</fullName>
    </submittedName>
</protein>
<dbReference type="EMBL" id="CP108195">
    <property type="protein sequence ID" value="WTS18447.1"/>
    <property type="molecule type" value="Genomic_DNA"/>
</dbReference>
<dbReference type="Gene3D" id="2.130.10.10">
    <property type="entry name" value="YVTN repeat-like/Quinoprotein amine dehydrogenase"/>
    <property type="match status" value="1"/>
</dbReference>
<dbReference type="InterPro" id="IPR015943">
    <property type="entry name" value="WD40/YVTN_repeat-like_dom_sf"/>
</dbReference>
<gene>
    <name evidence="1" type="ORF">OHU69_00305</name>
    <name evidence="2" type="ORF">OHU69_50365</name>
</gene>
<evidence type="ECO:0000313" key="1">
    <source>
        <dbReference type="EMBL" id="WTS09726.1"/>
    </source>
</evidence>
<reference evidence="1" key="1">
    <citation type="submission" date="2022-10" db="EMBL/GenBank/DDBJ databases">
        <title>The complete genomes of actinobacterial strains from the NBC collection.</title>
        <authorList>
            <person name="Joergensen T.S."/>
            <person name="Alvarez Arevalo M."/>
            <person name="Sterndorff E.B."/>
            <person name="Faurdal D."/>
            <person name="Vuksanovic O."/>
            <person name="Mourched A.-S."/>
            <person name="Charusanti P."/>
            <person name="Shaw S."/>
            <person name="Blin K."/>
            <person name="Weber T."/>
        </authorList>
    </citation>
    <scope>NUCLEOTIDE SEQUENCE</scope>
    <source>
        <strain evidence="1">NBC_00119</strain>
    </source>
</reference>
<dbReference type="SUPFAM" id="SSF50998">
    <property type="entry name" value="Quinoprotein alcohol dehydrogenase-like"/>
    <property type="match status" value="1"/>
</dbReference>
<dbReference type="InterPro" id="IPR011047">
    <property type="entry name" value="Quinoprotein_ADH-like_sf"/>
</dbReference>
<dbReference type="EMBL" id="CP108195">
    <property type="protein sequence ID" value="WTS09726.1"/>
    <property type="molecule type" value="Genomic_DNA"/>
</dbReference>
<sequence length="555" mass="57529">MSDQTWQRPAAGREPAAAALLAWLADPAAPRMCLVTGSAGCGKSALLAWLVAHGSRPGTPTERRVHAVAPLHGIGPYGAVWDLAQQLGTAARTPGELIAALAADQRPTTIVLPDLDHSADPAAMSELVLALANLQHVRLLAEVTHGSPQAALLSTRAPAVMNLDHTQWTDTARLAAWQADHPAAPAQHPPDVAIDLDDPAHVVGADPMTVTTQYETSPTDHAGLRTAWLRAGQSLSNEPHPATRALILQTALGDSADPRLADQLTELAADAPWSLVWSRVSGDIRPPWPGPVRALAAGNDALDGAVLLADHQGVVRIVNAADAAPQGRLPRPFPSIHTLALLPGGAVLTLNSQGHLDTQHSPAAPKPTGIRALLDDGASPAELFLDTVRAYLTRQPGQIIAASGTLLASADSAGRVHALALNHTPARPQVATLHSTPVTALAVMDVTTSDGADPLPLVYSGGTDGQIRVWSPGHEPLPTPVATREVPVSALAAAEVDGEPILAIAWMDGLVEHHSLSSGTVHPLRPGPPVHALALTTAGSLIVGTDEMVACLRPC</sequence>